<dbReference type="Proteomes" id="UP000198923">
    <property type="component" value="Unassembled WGS sequence"/>
</dbReference>
<gene>
    <name evidence="1" type="ORF">SAMN05421505_12043</name>
</gene>
<dbReference type="RefSeq" id="WP_093172171.1">
    <property type="nucleotide sequence ID" value="NZ_FNCN01000020.1"/>
</dbReference>
<reference evidence="1 2" key="1">
    <citation type="submission" date="2016-10" db="EMBL/GenBank/DDBJ databases">
        <authorList>
            <person name="de Groot N.N."/>
        </authorList>
    </citation>
    <scope>NUCLEOTIDE SEQUENCE [LARGE SCALE GENOMIC DNA]</scope>
    <source>
        <strain evidence="1 2">CPCC 201354</strain>
    </source>
</reference>
<protein>
    <submittedName>
        <fullName evidence="1">Uncharacterized protein</fullName>
    </submittedName>
</protein>
<proteinExistence type="predicted"/>
<dbReference type="AlphaFoldDB" id="A0A1G8ECU6"/>
<keyword evidence="2" id="KW-1185">Reference proteome</keyword>
<sequence length="144" mass="15300">MKTFIDENGVTATITPTDGDAIRLNLQIPIPLDVLLATVHLPTAALPKATPGSVHIAVITWPLGSRPPAVIAAASRDTAHMQAVSRLRALAEDGSIDDEAGYRAFLINHPHTPSDPGQAKAWLDAYDLAVWSPKVAIDEIPLTT</sequence>
<evidence type="ECO:0000313" key="1">
    <source>
        <dbReference type="EMBL" id="SDH67716.1"/>
    </source>
</evidence>
<dbReference type="STRING" id="504805.SAMN05421505_12043"/>
<name>A0A1G8ECU6_9ACTN</name>
<dbReference type="EMBL" id="FNCN01000020">
    <property type="protein sequence ID" value="SDH67716.1"/>
    <property type="molecule type" value="Genomic_DNA"/>
</dbReference>
<accession>A0A1G8ECU6</accession>
<organism evidence="1 2">
    <name type="scientific">Sinosporangium album</name>
    <dbReference type="NCBI Taxonomy" id="504805"/>
    <lineage>
        <taxon>Bacteria</taxon>
        <taxon>Bacillati</taxon>
        <taxon>Actinomycetota</taxon>
        <taxon>Actinomycetes</taxon>
        <taxon>Streptosporangiales</taxon>
        <taxon>Streptosporangiaceae</taxon>
        <taxon>Sinosporangium</taxon>
    </lineage>
</organism>
<evidence type="ECO:0000313" key="2">
    <source>
        <dbReference type="Proteomes" id="UP000198923"/>
    </source>
</evidence>